<dbReference type="AlphaFoldDB" id="A0A0F9DRD5"/>
<evidence type="ECO:0000313" key="1">
    <source>
        <dbReference type="EMBL" id="KKL56316.1"/>
    </source>
</evidence>
<sequence length="56" mass="6374">DGDIYAKSFYMMGVVYESTGKKAEATEAYDRFLELWKDADPGIPEVIDARKRLEAI</sequence>
<protein>
    <submittedName>
        <fullName evidence="1">Uncharacterized protein</fullName>
    </submittedName>
</protein>
<dbReference type="EMBL" id="LAZR01030536">
    <property type="protein sequence ID" value="KKL56316.1"/>
    <property type="molecule type" value="Genomic_DNA"/>
</dbReference>
<comment type="caution">
    <text evidence="1">The sequence shown here is derived from an EMBL/GenBank/DDBJ whole genome shotgun (WGS) entry which is preliminary data.</text>
</comment>
<accession>A0A0F9DRD5</accession>
<name>A0A0F9DRD5_9ZZZZ</name>
<dbReference type="PROSITE" id="PS50005">
    <property type="entry name" value="TPR"/>
    <property type="match status" value="1"/>
</dbReference>
<dbReference type="InterPro" id="IPR011990">
    <property type="entry name" value="TPR-like_helical_dom_sf"/>
</dbReference>
<dbReference type="SUPFAM" id="SSF48452">
    <property type="entry name" value="TPR-like"/>
    <property type="match status" value="1"/>
</dbReference>
<gene>
    <name evidence="1" type="ORF">LCGC14_2246610</name>
</gene>
<dbReference type="InterPro" id="IPR019734">
    <property type="entry name" value="TPR_rpt"/>
</dbReference>
<reference evidence="1" key="1">
    <citation type="journal article" date="2015" name="Nature">
        <title>Complex archaea that bridge the gap between prokaryotes and eukaryotes.</title>
        <authorList>
            <person name="Spang A."/>
            <person name="Saw J.H."/>
            <person name="Jorgensen S.L."/>
            <person name="Zaremba-Niedzwiedzka K."/>
            <person name="Martijn J."/>
            <person name="Lind A.E."/>
            <person name="van Eijk R."/>
            <person name="Schleper C."/>
            <person name="Guy L."/>
            <person name="Ettema T.J."/>
        </authorList>
    </citation>
    <scope>NUCLEOTIDE SEQUENCE</scope>
</reference>
<organism evidence="1">
    <name type="scientific">marine sediment metagenome</name>
    <dbReference type="NCBI Taxonomy" id="412755"/>
    <lineage>
        <taxon>unclassified sequences</taxon>
        <taxon>metagenomes</taxon>
        <taxon>ecological metagenomes</taxon>
    </lineage>
</organism>
<feature type="non-terminal residue" evidence="1">
    <location>
        <position position="1"/>
    </location>
</feature>
<dbReference type="Gene3D" id="1.25.40.10">
    <property type="entry name" value="Tetratricopeptide repeat domain"/>
    <property type="match status" value="1"/>
</dbReference>
<proteinExistence type="predicted"/>